<comment type="caution">
    <text evidence="4">The sequence shown here is derived from an EMBL/GenBank/DDBJ whole genome shotgun (WGS) entry which is preliminary data.</text>
</comment>
<evidence type="ECO:0000256" key="1">
    <source>
        <dbReference type="SAM" id="Coils"/>
    </source>
</evidence>
<dbReference type="InterPro" id="IPR046864">
    <property type="entry name" value="VasX_N"/>
</dbReference>
<organism evidence="4 5">
    <name type="scientific">Nitrincola tibetensis</name>
    <dbReference type="NCBI Taxonomy" id="2219697"/>
    <lineage>
        <taxon>Bacteria</taxon>
        <taxon>Pseudomonadati</taxon>
        <taxon>Pseudomonadota</taxon>
        <taxon>Gammaproteobacteria</taxon>
        <taxon>Oceanospirillales</taxon>
        <taxon>Oceanospirillaceae</taxon>
        <taxon>Nitrincola</taxon>
    </lineage>
</organism>
<dbReference type="AlphaFoldDB" id="A0A364NKG8"/>
<evidence type="ECO:0000313" key="5">
    <source>
        <dbReference type="Proteomes" id="UP000250744"/>
    </source>
</evidence>
<keyword evidence="2" id="KW-1133">Transmembrane helix</keyword>
<name>A0A364NKG8_9GAMM</name>
<feature type="transmembrane region" description="Helical" evidence="2">
    <location>
        <begin position="590"/>
        <end position="611"/>
    </location>
</feature>
<feature type="transmembrane region" description="Helical" evidence="2">
    <location>
        <begin position="549"/>
        <end position="569"/>
    </location>
</feature>
<keyword evidence="5" id="KW-1185">Reference proteome</keyword>
<evidence type="ECO:0000256" key="2">
    <source>
        <dbReference type="SAM" id="Phobius"/>
    </source>
</evidence>
<reference evidence="4 5" key="1">
    <citation type="submission" date="2018-06" db="EMBL/GenBank/DDBJ databases">
        <title>Nitrincola tibetense sp. nov., isolated from Lake XuguoCo on Tibetan Plateau.</title>
        <authorList>
            <person name="Xing P."/>
        </authorList>
    </citation>
    <scope>NUCLEOTIDE SEQUENCE [LARGE SCALE GENOMIC DNA]</scope>
    <source>
        <strain evidence="5">xg18</strain>
    </source>
</reference>
<accession>A0A364NKG8</accession>
<keyword evidence="2" id="KW-0812">Transmembrane</keyword>
<dbReference type="Proteomes" id="UP000250744">
    <property type="component" value="Unassembled WGS sequence"/>
</dbReference>
<feature type="transmembrane region" description="Helical" evidence="2">
    <location>
        <begin position="698"/>
        <end position="724"/>
    </location>
</feature>
<feature type="coiled-coil region" evidence="1">
    <location>
        <begin position="239"/>
        <end position="266"/>
    </location>
</feature>
<dbReference type="OrthoDB" id="7877428at2"/>
<feature type="domain" description="Toxin VasX N-terminal region" evidence="3">
    <location>
        <begin position="12"/>
        <end position="177"/>
    </location>
</feature>
<proteinExistence type="predicted"/>
<dbReference type="EMBL" id="QKRX01000009">
    <property type="protein sequence ID" value="RAU17534.1"/>
    <property type="molecule type" value="Genomic_DNA"/>
</dbReference>
<dbReference type="Pfam" id="PF20249">
    <property type="entry name" value="VasX_N"/>
    <property type="match status" value="1"/>
</dbReference>
<sequence length="935" mass="105228">MSSNSIARCDSREIIPIYPCRYVISDDILLEDTEKLPQILTRPAGITQAPHHQLASMRQGYLYIYGNLSIDGRGVTDKEYWLVFRYQTRADDCNSPNETTACAKTFQYYQFTWKDGTARGRWDAQLMEAEPFAYVNTCAINTYIAYSEERWPAFMFETLERDETWRNKVMQPIDLHGEDPHTMSFDQLANIEDFKHIKPEEREANVLRHTPIGDLDITPFERMKDTHQERYSRARIVAIEDTLGEAKELLRLAEVLEANIQAYETTHYYALSTAKAIAAVPYFEKDVERRYRKRGIFLWENVTYAARKIVSSDPFNRAADEQRHRFAKFGPSEREKSQKKIIELWSALDVTNRPRWHDEVRLALKGAKEEGCEKCIGFVASELGHYVSGIKLNSQAPATVLDKLKDNSEEDSIWANLLSTFVGVASEMVESIRDAQVLERMNRLFFELHTEIATTFYEGNSRIIVREMETLSGVVRRTQKISTGDLSNVAAQHYEVFLRGHMSNIFEQPVSAQTGSGMSNASVRQSMSQHLTLDYVAYEHVRDMSKGNLSLGLSGMSLVFAIYGAFGTVQKWHQANNFRARSKLSALANLPAVQLSVALSGVVAAASALYASPTLIRLVSDSGRLSARLAANLSGARVVIPERPTVGVSSGDMSRRAFIASVTGSVALAAGLLISIAQGYEGYKRSDYALMTGHALQAIGSIMMSSGLIGGFLTGSSSALLAMVGAKLSLVALPLAIIGGVLLAFGILFASVRRSELEQWVYEGFWGSSDLYWGMSRIQRFSIQLDESTKLMEFDASKLDEQMKLKKLFHDEMRTFEQAIWYIEVENIKYRDGYLKIYFPGLMDPDAVRQLSIRVERSQGSFFSSWEDTVDPRRVGGGRITAEWMGPGVAALNLSSYANQPRLRLGIRYERILPNGEKQSFSMVEPLIIEDPKQL</sequence>
<keyword evidence="1" id="KW-0175">Coiled coil</keyword>
<gene>
    <name evidence="4" type="ORF">DN062_12650</name>
</gene>
<evidence type="ECO:0000259" key="3">
    <source>
        <dbReference type="Pfam" id="PF20249"/>
    </source>
</evidence>
<feature type="transmembrane region" description="Helical" evidence="2">
    <location>
        <begin position="730"/>
        <end position="750"/>
    </location>
</feature>
<dbReference type="RefSeq" id="WP_112159688.1">
    <property type="nucleotide sequence ID" value="NZ_QKRX01000009.1"/>
</dbReference>
<feature type="transmembrane region" description="Helical" evidence="2">
    <location>
        <begin position="657"/>
        <end position="677"/>
    </location>
</feature>
<dbReference type="CDD" id="cd20706">
    <property type="entry name" value="MIX_II"/>
    <property type="match status" value="1"/>
</dbReference>
<keyword evidence="2" id="KW-0472">Membrane</keyword>
<evidence type="ECO:0000313" key="4">
    <source>
        <dbReference type="EMBL" id="RAU17534.1"/>
    </source>
</evidence>
<protein>
    <recommendedName>
        <fullName evidence="3">Toxin VasX N-terminal region domain-containing protein</fullName>
    </recommendedName>
</protein>